<dbReference type="GO" id="GO:0004134">
    <property type="term" value="F:4-alpha-glucanotransferase activity"/>
    <property type="evidence" value="ECO:0007669"/>
    <property type="project" value="InterPro"/>
</dbReference>
<evidence type="ECO:0000259" key="2">
    <source>
        <dbReference type="Pfam" id="PF12439"/>
    </source>
</evidence>
<dbReference type="InterPro" id="IPR008928">
    <property type="entry name" value="6-hairpin_glycosidase_sf"/>
</dbReference>
<dbReference type="Proteomes" id="UP000032544">
    <property type="component" value="Unassembled WGS sequence"/>
</dbReference>
<dbReference type="SUPFAM" id="SSF48208">
    <property type="entry name" value="Six-hairpin glycosidases"/>
    <property type="match status" value="1"/>
</dbReference>
<dbReference type="GO" id="GO:0004135">
    <property type="term" value="F:amylo-alpha-1,6-glucosidase activity"/>
    <property type="evidence" value="ECO:0007669"/>
    <property type="project" value="InterPro"/>
</dbReference>
<proteinExistence type="predicted"/>
<dbReference type="InterPro" id="IPR012341">
    <property type="entry name" value="6hp_glycosidase-like_sf"/>
</dbReference>
<dbReference type="EMBL" id="JRHC01000004">
    <property type="protein sequence ID" value="KJF42786.1"/>
    <property type="molecule type" value="Genomic_DNA"/>
</dbReference>
<dbReference type="InterPro" id="IPR024742">
    <property type="entry name" value="Glycogen_debranch_N"/>
</dbReference>
<dbReference type="Gene3D" id="1.50.10.10">
    <property type="match status" value="1"/>
</dbReference>
<dbReference type="PANTHER" id="PTHR10569:SF2">
    <property type="entry name" value="GLYCOGEN DEBRANCHING ENZYME"/>
    <property type="match status" value="1"/>
</dbReference>
<reference evidence="3 4" key="1">
    <citation type="submission" date="2014-09" db="EMBL/GenBank/DDBJ databases">
        <title>Draft Genome Sequence of Draconibacterium sp. JN14CK-3.</title>
        <authorList>
            <person name="Dong C."/>
            <person name="Lai Q."/>
            <person name="Shao Z."/>
        </authorList>
    </citation>
    <scope>NUCLEOTIDE SEQUENCE [LARGE SCALE GENOMIC DNA]</scope>
    <source>
        <strain evidence="3 4">JN14CK-3</strain>
    </source>
</reference>
<dbReference type="InterPro" id="IPR032790">
    <property type="entry name" value="GDE_C"/>
</dbReference>
<accession>A0A0D8J8G4</accession>
<keyword evidence="4" id="KW-1185">Reference proteome</keyword>
<evidence type="ECO:0000313" key="3">
    <source>
        <dbReference type="EMBL" id="KJF42786.1"/>
    </source>
</evidence>
<dbReference type="AlphaFoldDB" id="A0A0D8J8G4"/>
<comment type="caution">
    <text evidence="3">The sequence shown here is derived from an EMBL/GenBank/DDBJ whole genome shotgun (WGS) entry which is preliminary data.</text>
</comment>
<dbReference type="Pfam" id="PF06202">
    <property type="entry name" value="GDE_C"/>
    <property type="match status" value="1"/>
</dbReference>
<dbReference type="InterPro" id="IPR010401">
    <property type="entry name" value="AGL/Gdb1"/>
</dbReference>
<dbReference type="PATRIC" id="fig|1544798.3.peg.3217"/>
<evidence type="ECO:0000259" key="1">
    <source>
        <dbReference type="Pfam" id="PF06202"/>
    </source>
</evidence>
<organism evidence="3 4">
    <name type="scientific">Draconibacterium sediminis</name>
    <dbReference type="NCBI Taxonomy" id="1544798"/>
    <lineage>
        <taxon>Bacteria</taxon>
        <taxon>Pseudomonadati</taxon>
        <taxon>Bacteroidota</taxon>
        <taxon>Bacteroidia</taxon>
        <taxon>Marinilabiliales</taxon>
        <taxon>Prolixibacteraceae</taxon>
        <taxon>Draconibacterium</taxon>
    </lineage>
</organism>
<dbReference type="RefSeq" id="WP_045031869.1">
    <property type="nucleotide sequence ID" value="NZ_JRHC01000004.1"/>
</dbReference>
<gene>
    <name evidence="3" type="ORF">LH29_15255</name>
</gene>
<dbReference type="STRING" id="1544798.LH29_15255"/>
<evidence type="ECO:0008006" key="5">
    <source>
        <dbReference type="Google" id="ProtNLM"/>
    </source>
</evidence>
<feature type="domain" description="Glycogen debranching enzyme bacterial and archaeal type N-terminal" evidence="2">
    <location>
        <begin position="20"/>
        <end position="240"/>
    </location>
</feature>
<dbReference type="OrthoDB" id="9761875at2"/>
<dbReference type="Pfam" id="PF12439">
    <property type="entry name" value="GDE_N"/>
    <property type="match status" value="1"/>
</dbReference>
<dbReference type="PANTHER" id="PTHR10569">
    <property type="entry name" value="GLYCOGEN DEBRANCHING ENZYME"/>
    <property type="match status" value="1"/>
</dbReference>
<protein>
    <recommendedName>
        <fullName evidence="5">Amylo-alpha-1,6-glucosidase</fullName>
    </recommendedName>
</protein>
<sequence length="648" mass="74515">MHYLEFDKEQLVNLEYSLFKEILRSNRAGSYLSTTLNGCNTRKYHGLLVCPIENFGGEKHVLLSSLDETVIQNEAEFNLGIHRYKGGTYEPKGHKYIRNVEFDAIPKITYRVGGVVLTKERLLVEKEEQILIKYTLEEAKSPTTLRLKPFLAFRNIHQLSKANMFVNRKFGKAKNGIKACLYDGYPDLFMQCSKAVDFVGVPDWYYDIEYLKELIRGYEYLEDLFVPGYFEFPMKKGESIVFAAGLTEANPVSLKQRFTKEQNKRGGKETFNSVLERAAHQFIMHEGYTADIIAGFPWYNSITRQTFISLPGLCLAFNDPKLCEKILDSYLKYFNDGFFPDQIKDKKLTYHSADTSLWFIWVIQQYLKKKNNPKMLWRTYGEVIKRILNAYTSGKRDDIKMLPNGLIYAEKEDTALTWMNSSVDGKAVIPRTGKPVEVNALWFNAICFALDLADMAGDDEFITQWKHMVNKVAQSFLKTFWSDGHGYLADVVKDEQHDWAVRPNMVIAVAMDYTPLTKEQQKQVLSVVKRKLLTNRGLRTLSPDHLRYFGNISGGPKERELAVHQGAVWPWLLQFFVEAYLKIHKRGGLPFVKQIMESFEAEMTEHCIGNIPEMYDGDPPHVGKGAISQAWNVAGVSYALDLVQNYTE</sequence>
<name>A0A0D8J8G4_9BACT</name>
<feature type="domain" description="Glycogen debranching enzyme C-terminal" evidence="1">
    <location>
        <begin position="278"/>
        <end position="636"/>
    </location>
</feature>
<dbReference type="GO" id="GO:0005980">
    <property type="term" value="P:glycogen catabolic process"/>
    <property type="evidence" value="ECO:0007669"/>
    <property type="project" value="InterPro"/>
</dbReference>
<evidence type="ECO:0000313" key="4">
    <source>
        <dbReference type="Proteomes" id="UP000032544"/>
    </source>
</evidence>